<dbReference type="KEGG" id="cim:CIMG_12141"/>
<dbReference type="Proteomes" id="UP000001261">
    <property type="component" value="Unassembled WGS sequence"/>
</dbReference>
<dbReference type="EMBL" id="GG704913">
    <property type="protein sequence ID" value="KJF60795.1"/>
    <property type="molecule type" value="Genomic_DNA"/>
</dbReference>
<dbReference type="InParanoid" id="A0A0D8JTX4"/>
<keyword evidence="2" id="KW-1185">Reference proteome</keyword>
<proteinExistence type="predicted"/>
<dbReference type="AlphaFoldDB" id="A0A0D8JTX4"/>
<dbReference type="VEuPathDB" id="FungiDB:CIMG_12141"/>
<gene>
    <name evidence="1" type="ORF">CIMG_12141</name>
</gene>
<evidence type="ECO:0000313" key="1">
    <source>
        <dbReference type="EMBL" id="KJF60795.1"/>
    </source>
</evidence>
<name>A0A0D8JTX4_COCIM</name>
<reference evidence="2" key="2">
    <citation type="journal article" date="2010" name="Genome Res.">
        <title>Population genomic sequencing of Coccidioides fungi reveals recent hybridization and transposon control.</title>
        <authorList>
            <person name="Neafsey D.E."/>
            <person name="Barker B.M."/>
            <person name="Sharpton T.J."/>
            <person name="Stajich J.E."/>
            <person name="Park D.J."/>
            <person name="Whiston E."/>
            <person name="Hung C.-Y."/>
            <person name="McMahan C."/>
            <person name="White J."/>
            <person name="Sykes S."/>
            <person name="Heiman D."/>
            <person name="Young S."/>
            <person name="Zeng Q."/>
            <person name="Abouelleil A."/>
            <person name="Aftuck L."/>
            <person name="Bessette D."/>
            <person name="Brown A."/>
            <person name="FitzGerald M."/>
            <person name="Lui A."/>
            <person name="Macdonald J.P."/>
            <person name="Priest M."/>
            <person name="Orbach M.J."/>
            <person name="Galgiani J.N."/>
            <person name="Kirkland T.N."/>
            <person name="Cole G.T."/>
            <person name="Birren B.W."/>
            <person name="Henn M.R."/>
            <person name="Taylor J.W."/>
            <person name="Rounsley S.D."/>
        </authorList>
    </citation>
    <scope>GENOME REANNOTATION</scope>
    <source>
        <strain evidence="2">RS</strain>
    </source>
</reference>
<accession>A0A0D8JTX4</accession>
<reference evidence="2" key="1">
    <citation type="journal article" date="2009" name="Genome Res.">
        <title>Comparative genomic analyses of the human fungal pathogens Coccidioides and their relatives.</title>
        <authorList>
            <person name="Sharpton T.J."/>
            <person name="Stajich J.E."/>
            <person name="Rounsley S.D."/>
            <person name="Gardner M.J."/>
            <person name="Wortman J.R."/>
            <person name="Jordar V.S."/>
            <person name="Maiti R."/>
            <person name="Kodira C.D."/>
            <person name="Neafsey D.E."/>
            <person name="Zeng Q."/>
            <person name="Hung C.-Y."/>
            <person name="McMahan C."/>
            <person name="Muszewska A."/>
            <person name="Grynberg M."/>
            <person name="Mandel M.A."/>
            <person name="Kellner E.M."/>
            <person name="Barker B.M."/>
            <person name="Galgiani J.N."/>
            <person name="Orbach M.J."/>
            <person name="Kirkland T.N."/>
            <person name="Cole G.T."/>
            <person name="Henn M.R."/>
            <person name="Birren B.W."/>
            <person name="Taylor J.W."/>
        </authorList>
    </citation>
    <scope>NUCLEOTIDE SEQUENCE [LARGE SCALE GENOMIC DNA]</scope>
    <source>
        <strain evidence="2">RS</strain>
    </source>
</reference>
<sequence length="128" mass="14417">MDNASQTQKQWRCVLVIIIEISLDTCELKMGDAWDSRIPDYSLKRFGCGVCGNGPGPSRSFLVLFLADVLRTPYIFTTLWNATRRDYVGNFDHSLESSRMGADDTVFAELMEALDFQPVRLEAVESVS</sequence>
<evidence type="ECO:0000313" key="2">
    <source>
        <dbReference type="Proteomes" id="UP000001261"/>
    </source>
</evidence>
<protein>
    <submittedName>
        <fullName evidence="1">Uncharacterized protein</fullName>
    </submittedName>
</protein>
<dbReference type="RefSeq" id="XP_012213993.1">
    <property type="nucleotide sequence ID" value="XM_012358570.1"/>
</dbReference>
<dbReference type="GeneID" id="24164010"/>
<organism evidence="1 2">
    <name type="scientific">Coccidioides immitis (strain RS)</name>
    <name type="common">Valley fever fungus</name>
    <dbReference type="NCBI Taxonomy" id="246410"/>
    <lineage>
        <taxon>Eukaryota</taxon>
        <taxon>Fungi</taxon>
        <taxon>Dikarya</taxon>
        <taxon>Ascomycota</taxon>
        <taxon>Pezizomycotina</taxon>
        <taxon>Eurotiomycetes</taxon>
        <taxon>Eurotiomycetidae</taxon>
        <taxon>Onygenales</taxon>
        <taxon>Onygenaceae</taxon>
        <taxon>Coccidioides</taxon>
    </lineage>
</organism>